<dbReference type="GO" id="GO:0019252">
    <property type="term" value="P:starch biosynthetic process"/>
    <property type="evidence" value="ECO:0007669"/>
    <property type="project" value="UniProtKB-UniPathway"/>
</dbReference>
<dbReference type="GO" id="GO:0004553">
    <property type="term" value="F:hydrolase activity, hydrolyzing O-glycosyl compounds"/>
    <property type="evidence" value="ECO:0007669"/>
    <property type="project" value="InterPro"/>
</dbReference>
<reference evidence="12 13" key="2">
    <citation type="journal article" date="2018" name="Plant J.">
        <title>The Physcomitrella patens chromosome-scale assembly reveals moss genome structure and evolution.</title>
        <authorList>
            <person name="Lang D."/>
            <person name="Ullrich K.K."/>
            <person name="Murat F."/>
            <person name="Fuchs J."/>
            <person name="Jenkins J."/>
            <person name="Haas F.B."/>
            <person name="Piednoel M."/>
            <person name="Gundlach H."/>
            <person name="Van Bel M."/>
            <person name="Meyberg R."/>
            <person name="Vives C."/>
            <person name="Morata J."/>
            <person name="Symeonidi A."/>
            <person name="Hiss M."/>
            <person name="Muchero W."/>
            <person name="Kamisugi Y."/>
            <person name="Saleh O."/>
            <person name="Blanc G."/>
            <person name="Decker E.L."/>
            <person name="van Gessel N."/>
            <person name="Grimwood J."/>
            <person name="Hayes R.D."/>
            <person name="Graham S.W."/>
            <person name="Gunter L.E."/>
            <person name="McDaniel S.F."/>
            <person name="Hoernstein S.N.W."/>
            <person name="Larsson A."/>
            <person name="Li F.W."/>
            <person name="Perroud P.F."/>
            <person name="Phillips J."/>
            <person name="Ranjan P."/>
            <person name="Rokshar D.S."/>
            <person name="Rothfels C.J."/>
            <person name="Schneider L."/>
            <person name="Shu S."/>
            <person name="Stevenson D.W."/>
            <person name="Thummler F."/>
            <person name="Tillich M."/>
            <person name="Villarreal Aguilar J.C."/>
            <person name="Widiez T."/>
            <person name="Wong G.K."/>
            <person name="Wymore A."/>
            <person name="Zhang Y."/>
            <person name="Zimmer A.D."/>
            <person name="Quatrano R.S."/>
            <person name="Mayer K.F.X."/>
            <person name="Goodstein D."/>
            <person name="Casacuberta J.M."/>
            <person name="Vandepoele K."/>
            <person name="Reski R."/>
            <person name="Cuming A.C."/>
            <person name="Tuskan G.A."/>
            <person name="Maumus F."/>
            <person name="Salse J."/>
            <person name="Schmutz J."/>
            <person name="Rensing S.A."/>
        </authorList>
    </citation>
    <scope>NUCLEOTIDE SEQUENCE [LARGE SCALE GENOMIC DNA]</scope>
    <source>
        <strain evidence="12 13">cv. Gransden 2004</strain>
    </source>
</reference>
<reference evidence="12" key="3">
    <citation type="submission" date="2020-12" db="UniProtKB">
        <authorList>
            <consortium name="EnsemblPlants"/>
        </authorList>
    </citation>
    <scope>IDENTIFICATION</scope>
</reference>
<dbReference type="Gene3D" id="2.60.40.1180">
    <property type="entry name" value="Golgi alpha-mannosidase II"/>
    <property type="match status" value="1"/>
</dbReference>
<dbReference type="SUPFAM" id="SSF51011">
    <property type="entry name" value="Glycosyl hydrolase domain"/>
    <property type="match status" value="1"/>
</dbReference>
<comment type="subcellular location">
    <subcellularLocation>
        <location evidence="2">Plastid</location>
        <location evidence="2">Amyloplast</location>
    </subcellularLocation>
</comment>
<evidence type="ECO:0000256" key="8">
    <source>
        <dbReference type="ARBA" id="ARBA00060592"/>
    </source>
</evidence>
<evidence type="ECO:0000259" key="11">
    <source>
        <dbReference type="SMART" id="SM00642"/>
    </source>
</evidence>
<dbReference type="AlphaFoldDB" id="A0A7I4FJ89"/>
<sequence length="831" mass="94679">MLCVFASELARTCFVHQNGGLTESVSVWLNIIKKGTRVSSGHCLLLLRLRLSRLGKFADKIAFLTVILGARCFHAMQIEGGSLASLDVLGLQRFPLKRSMSGIGLTRSLDFKAGSPLVVKATGIKTQKTDRADNPAGWEDMSGMKKLGVMEVDPMLTAHQDHLQYRFREYMKRKTEIEKVEGSLENFAKGFENFGFTRDGSCTVYREWAPAAAAAQLIGDFNNWDGSNHNLQRDEFGVWSIRLPDEDGVSAVPHGSKVKFRMQKVDGTWVDRIPAWIKYAVVDPNVFAAYYDGVHWDPPAAEKYQFKHARPEKPVAPIIYEAHVGMSSKEPVVTSYRKFADEVLPRIKANNYNTIQLMAIMEHAYYGCFGYHVTNFFAASSRSGTPEDLKYLIDKAHSMGLRVLMDVVHSHASTNAVDGLAGYNLDQTSQDSYFHSGARGYHKLWDSRLFNYGSWEVQRFLLSNLRWWMEEYMFDGFRFDGVTSMLYHHHGLNMCFTGNYHEYFSEATDVDAVVYLMLANELVHNLLRDATVIAEDVSGMPTLCRPVEEGGIGFDYRLAMAVPDKWIEYLKDRKDENWSMGDIVHTLTNRRYTEPCVGYAESHDQSMVGDKTFSFLLMDKEMYFNMSTQQPANLIVDRGIALHKMIHFITMALGGEGYLNFMGNEFGHPEWIDFPRDGNNWSFDKCRRRWDLLDNEQLRYKFMNNFNRAMIALEEEFQFVSSSKQYISCADESQKLIVFEKGDLVVVFNFHPTNTYSGLKVGCDVPGKYRICLDSDAAEFGGHSRVDHKVDHFTSPEGEPGKPETNYNNRPHSFMIMAPSRSCQAYCRVPE</sequence>
<feature type="domain" description="Glycosyl hydrolase family 13 catalytic" evidence="11">
    <location>
        <begin position="333"/>
        <end position="697"/>
    </location>
</feature>
<dbReference type="FunFam" id="3.20.20.80:FF:000001">
    <property type="entry name" value="1,4-alpha-glucan branching enzyme"/>
    <property type="match status" value="1"/>
</dbReference>
<evidence type="ECO:0000256" key="4">
    <source>
        <dbReference type="ARBA" id="ARBA00011245"/>
    </source>
</evidence>
<dbReference type="FunCoup" id="A0A7I4FJ89">
    <property type="interactions" value="3044"/>
</dbReference>
<dbReference type="PANTHER" id="PTHR43651">
    <property type="entry name" value="1,4-ALPHA-GLUCAN-BRANCHING ENZYME"/>
    <property type="match status" value="1"/>
</dbReference>
<dbReference type="SMART" id="SM00642">
    <property type="entry name" value="Aamy"/>
    <property type="match status" value="1"/>
</dbReference>
<evidence type="ECO:0000256" key="10">
    <source>
        <dbReference type="SAM" id="MobiDB-lite"/>
    </source>
</evidence>
<feature type="compositionally biased region" description="Basic and acidic residues" evidence="10">
    <location>
        <begin position="791"/>
        <end position="802"/>
    </location>
</feature>
<dbReference type="Gene3D" id="2.60.40.10">
    <property type="entry name" value="Immunoglobulins"/>
    <property type="match status" value="1"/>
</dbReference>
<dbReference type="UniPathway" id="UPA00152"/>
<comment type="similarity">
    <text evidence="3">Belongs to the glycosyl hydrolase 13 family. GlgB subfamily.</text>
</comment>
<dbReference type="GO" id="GO:0005978">
    <property type="term" value="P:glycogen biosynthetic process"/>
    <property type="evidence" value="ECO:0007669"/>
    <property type="project" value="InterPro"/>
</dbReference>
<dbReference type="InterPro" id="IPR017853">
    <property type="entry name" value="GH"/>
</dbReference>
<evidence type="ECO:0000256" key="5">
    <source>
        <dbReference type="ARBA" id="ARBA00012541"/>
    </source>
</evidence>
<dbReference type="Pfam" id="PF00128">
    <property type="entry name" value="Alpha-amylase"/>
    <property type="match status" value="1"/>
</dbReference>
<dbReference type="PANTHER" id="PTHR43651:SF2">
    <property type="entry name" value="1,4-ALPHA-GLUCAN-BRANCHING ENZYME, CHLOROPLASTIC_AMYLOPLASTIC"/>
    <property type="match status" value="1"/>
</dbReference>
<keyword evidence="6" id="KW-0808">Transferase</keyword>
<feature type="active site" description="Proton donor" evidence="9">
    <location>
        <position position="535"/>
    </location>
</feature>
<evidence type="ECO:0000256" key="1">
    <source>
        <dbReference type="ARBA" id="ARBA00000826"/>
    </source>
</evidence>
<dbReference type="InterPro" id="IPR006048">
    <property type="entry name" value="A-amylase/branching_C"/>
</dbReference>
<dbReference type="EMBL" id="ABEU02000027">
    <property type="status" value="NOT_ANNOTATED_CDS"/>
    <property type="molecule type" value="Genomic_DNA"/>
</dbReference>
<dbReference type="Proteomes" id="UP000006727">
    <property type="component" value="Chromosome 27"/>
</dbReference>
<dbReference type="SUPFAM" id="SSF51445">
    <property type="entry name" value="(Trans)glycosidases"/>
    <property type="match status" value="1"/>
</dbReference>
<feature type="active site" description="Nucleophile" evidence="9">
    <location>
        <position position="480"/>
    </location>
</feature>
<dbReference type="InterPro" id="IPR013780">
    <property type="entry name" value="Glyco_hydro_b"/>
</dbReference>
<evidence type="ECO:0000256" key="9">
    <source>
        <dbReference type="PIRSR" id="PIRSR000463-1"/>
    </source>
</evidence>
<protein>
    <recommendedName>
        <fullName evidence="5">1,4-alpha-glucan branching enzyme</fullName>
        <ecNumber evidence="5">2.4.1.18</ecNumber>
    </recommendedName>
</protein>
<keyword evidence="13" id="KW-1185">Reference proteome</keyword>
<dbReference type="InterPro" id="IPR006047">
    <property type="entry name" value="GH13_cat_dom"/>
</dbReference>
<dbReference type="GO" id="GO:0005975">
    <property type="term" value="P:carbohydrate metabolic process"/>
    <property type="evidence" value="ECO:0000318"/>
    <property type="project" value="GO_Central"/>
</dbReference>
<evidence type="ECO:0000256" key="2">
    <source>
        <dbReference type="ARBA" id="ARBA00004602"/>
    </source>
</evidence>
<evidence type="ECO:0000256" key="6">
    <source>
        <dbReference type="ARBA" id="ARBA00022679"/>
    </source>
</evidence>
<dbReference type="GO" id="GO:0043169">
    <property type="term" value="F:cation binding"/>
    <property type="evidence" value="ECO:0007669"/>
    <property type="project" value="InterPro"/>
</dbReference>
<dbReference type="CDD" id="cd11321">
    <property type="entry name" value="AmyAc_bac_euk_BE"/>
    <property type="match status" value="1"/>
</dbReference>
<comment type="pathway">
    <text evidence="8">Glycan biosynthesis.</text>
</comment>
<evidence type="ECO:0000313" key="12">
    <source>
        <dbReference type="EnsemblPlants" id="Pp3c27_2570V3.5"/>
    </source>
</evidence>
<dbReference type="InterPro" id="IPR014756">
    <property type="entry name" value="Ig_E-set"/>
</dbReference>
<dbReference type="InParanoid" id="A0A7I4FJ89"/>
<dbReference type="GO" id="GO:0003844">
    <property type="term" value="F:1,4-alpha-glucan branching enzyme activity"/>
    <property type="evidence" value="ECO:0000318"/>
    <property type="project" value="GO_Central"/>
</dbReference>
<evidence type="ECO:0000256" key="3">
    <source>
        <dbReference type="ARBA" id="ARBA00009000"/>
    </source>
</evidence>
<feature type="region of interest" description="Disordered" evidence="10">
    <location>
        <begin position="791"/>
        <end position="811"/>
    </location>
</feature>
<dbReference type="InterPro" id="IPR004193">
    <property type="entry name" value="Glyco_hydro_13_N"/>
</dbReference>
<dbReference type="FunFam" id="2.60.40.1180:FF:000003">
    <property type="entry name" value="1,4-alpha-glucan-branching enzyme, chloroplastic/amyloplastic"/>
    <property type="match status" value="1"/>
</dbReference>
<gene>
    <name evidence="12" type="primary">LOC112278354</name>
</gene>
<evidence type="ECO:0000313" key="13">
    <source>
        <dbReference type="Proteomes" id="UP000006727"/>
    </source>
</evidence>
<name>A0A7I4FJ89_PHYPA</name>
<keyword evidence="7" id="KW-0035">Amyloplast</keyword>
<organism evidence="12 13">
    <name type="scientific">Physcomitrium patens</name>
    <name type="common">Spreading-leaved earth moss</name>
    <name type="synonym">Physcomitrella patens</name>
    <dbReference type="NCBI Taxonomy" id="3218"/>
    <lineage>
        <taxon>Eukaryota</taxon>
        <taxon>Viridiplantae</taxon>
        <taxon>Streptophyta</taxon>
        <taxon>Embryophyta</taxon>
        <taxon>Bryophyta</taxon>
        <taxon>Bryophytina</taxon>
        <taxon>Bryopsida</taxon>
        <taxon>Funariidae</taxon>
        <taxon>Funariales</taxon>
        <taxon>Funariaceae</taxon>
        <taxon>Physcomitrium</taxon>
    </lineage>
</organism>
<comment type="catalytic activity">
    <reaction evidence="1">
        <text>Transfers a segment of a (1-&gt;4)-alpha-D-glucan chain to a primary hydroxy group in a similar glucan chain.</text>
        <dbReference type="EC" id="2.4.1.18"/>
    </reaction>
</comment>
<comment type="subunit">
    <text evidence="4">Monomer.</text>
</comment>
<dbReference type="Gene3D" id="3.20.20.80">
    <property type="entry name" value="Glycosidases"/>
    <property type="match status" value="1"/>
</dbReference>
<dbReference type="EnsemblPlants" id="Pp3c27_2570V3.5">
    <property type="protein sequence ID" value="Pp3c27_2570V3.5"/>
    <property type="gene ID" value="Pp3c27_2570"/>
</dbReference>
<evidence type="ECO:0000256" key="7">
    <source>
        <dbReference type="ARBA" id="ARBA00023234"/>
    </source>
</evidence>
<dbReference type="Pfam" id="PF02922">
    <property type="entry name" value="CBM_48"/>
    <property type="match status" value="1"/>
</dbReference>
<dbReference type="InterPro" id="IPR013783">
    <property type="entry name" value="Ig-like_fold"/>
</dbReference>
<proteinExistence type="inferred from homology"/>
<dbReference type="GO" id="GO:0009501">
    <property type="term" value="C:amyloplast"/>
    <property type="evidence" value="ECO:0007669"/>
    <property type="project" value="UniProtKB-SubCell"/>
</dbReference>
<dbReference type="EC" id="2.4.1.18" evidence="5"/>
<dbReference type="FunFam" id="2.60.40.10:FF:000250">
    <property type="entry name" value="1,4-alpha-glucan-branching enzyme, chloroplastic/amyloplastic"/>
    <property type="match status" value="1"/>
</dbReference>
<accession>A0A7I4FJ89</accession>
<dbReference type="Pfam" id="PF02806">
    <property type="entry name" value="Alpha-amylase_C"/>
    <property type="match status" value="1"/>
</dbReference>
<dbReference type="Gramene" id="Pp3c27_2570V3.5">
    <property type="protein sequence ID" value="Pp3c27_2570V3.5"/>
    <property type="gene ID" value="Pp3c27_2570"/>
</dbReference>
<dbReference type="SUPFAM" id="SSF81296">
    <property type="entry name" value="E set domains"/>
    <property type="match status" value="1"/>
</dbReference>
<dbReference type="CDD" id="cd02854">
    <property type="entry name" value="E_set_GBE_euk_N"/>
    <property type="match status" value="1"/>
</dbReference>
<dbReference type="PIRSF" id="PIRSF000463">
    <property type="entry name" value="GlgB"/>
    <property type="match status" value="1"/>
</dbReference>
<reference evidence="12 13" key="1">
    <citation type="journal article" date="2008" name="Science">
        <title>The Physcomitrella genome reveals evolutionary insights into the conquest of land by plants.</title>
        <authorList>
            <person name="Rensing S."/>
            <person name="Lang D."/>
            <person name="Zimmer A."/>
            <person name="Terry A."/>
            <person name="Salamov A."/>
            <person name="Shapiro H."/>
            <person name="Nishiyama T."/>
            <person name="Perroud P.-F."/>
            <person name="Lindquist E."/>
            <person name="Kamisugi Y."/>
            <person name="Tanahashi T."/>
            <person name="Sakakibara K."/>
            <person name="Fujita T."/>
            <person name="Oishi K."/>
            <person name="Shin-I T."/>
            <person name="Kuroki Y."/>
            <person name="Toyoda A."/>
            <person name="Suzuki Y."/>
            <person name="Hashimoto A."/>
            <person name="Yamaguchi K."/>
            <person name="Sugano A."/>
            <person name="Kohara Y."/>
            <person name="Fujiyama A."/>
            <person name="Anterola A."/>
            <person name="Aoki S."/>
            <person name="Ashton N."/>
            <person name="Barbazuk W.B."/>
            <person name="Barker E."/>
            <person name="Bennetzen J."/>
            <person name="Bezanilla M."/>
            <person name="Blankenship R."/>
            <person name="Cho S.H."/>
            <person name="Dutcher S."/>
            <person name="Estelle M."/>
            <person name="Fawcett J.A."/>
            <person name="Gundlach H."/>
            <person name="Hanada K."/>
            <person name="Heyl A."/>
            <person name="Hicks K.A."/>
            <person name="Hugh J."/>
            <person name="Lohr M."/>
            <person name="Mayer K."/>
            <person name="Melkozernov A."/>
            <person name="Murata T."/>
            <person name="Nelson D."/>
            <person name="Pils B."/>
            <person name="Prigge M."/>
            <person name="Reiss B."/>
            <person name="Renner T."/>
            <person name="Rombauts S."/>
            <person name="Rushton P."/>
            <person name="Sanderfoot A."/>
            <person name="Schween G."/>
            <person name="Shiu S.-H."/>
            <person name="Stueber K."/>
            <person name="Theodoulou F.L."/>
            <person name="Tu H."/>
            <person name="Van de Peer Y."/>
            <person name="Verrier P.J."/>
            <person name="Waters E."/>
            <person name="Wood A."/>
            <person name="Yang L."/>
            <person name="Cove D."/>
            <person name="Cuming A."/>
            <person name="Hasebe M."/>
            <person name="Lucas S."/>
            <person name="Mishler D.B."/>
            <person name="Reski R."/>
            <person name="Grigoriev I."/>
            <person name="Quatrano R.S."/>
            <person name="Boore J.L."/>
        </authorList>
    </citation>
    <scope>NUCLEOTIDE SEQUENCE [LARGE SCALE GENOMIC DNA]</scope>
    <source>
        <strain evidence="12 13">cv. Gransden 2004</strain>
    </source>
</reference>
<keyword evidence="7" id="KW-0934">Plastid</keyword>
<dbReference type="GO" id="GO:0005737">
    <property type="term" value="C:cytoplasm"/>
    <property type="evidence" value="ECO:0000318"/>
    <property type="project" value="GO_Central"/>
</dbReference>
<dbReference type="InterPro" id="IPR037439">
    <property type="entry name" value="Branching_enzy"/>
</dbReference>